<protein>
    <recommendedName>
        <fullName evidence="4">Gustatory receptor</fullName>
    </recommendedName>
</protein>
<accession>A0ABN8BCB0</accession>
<keyword evidence="1" id="KW-0812">Transmembrane</keyword>
<keyword evidence="1" id="KW-1133">Transmembrane helix</keyword>
<dbReference type="EMBL" id="OU963902">
    <property type="protein sequence ID" value="CAH0407650.1"/>
    <property type="molecule type" value="Genomic_DNA"/>
</dbReference>
<dbReference type="Proteomes" id="UP001153292">
    <property type="component" value="Chromosome 9"/>
</dbReference>
<organism evidence="2 3">
    <name type="scientific">Chilo suppressalis</name>
    <name type="common">Asiatic rice borer moth</name>
    <dbReference type="NCBI Taxonomy" id="168631"/>
    <lineage>
        <taxon>Eukaryota</taxon>
        <taxon>Metazoa</taxon>
        <taxon>Ecdysozoa</taxon>
        <taxon>Arthropoda</taxon>
        <taxon>Hexapoda</taxon>
        <taxon>Insecta</taxon>
        <taxon>Pterygota</taxon>
        <taxon>Neoptera</taxon>
        <taxon>Endopterygota</taxon>
        <taxon>Lepidoptera</taxon>
        <taxon>Glossata</taxon>
        <taxon>Ditrysia</taxon>
        <taxon>Pyraloidea</taxon>
        <taxon>Crambidae</taxon>
        <taxon>Crambinae</taxon>
        <taxon>Chilo</taxon>
    </lineage>
</organism>
<gene>
    <name evidence="2" type="ORF">CHILSU_LOCUS11052</name>
</gene>
<sequence>MDVPYERLLQVVFCDALALIFSGHYCYYLFLLIDRYAKLNKFLSDVKTRQAWEYTIFIRDKPNIEKANLLQEKYICKKIQMCANLYCMQYNAANQVCKKYGFGLVLTTTLAVNNIILYLFYFMEATASGLFNDLKRYIYFLFYVFWQTAYSTGIIFMAVYFSEKAVAKATDAIYITHNIINSNPSPAITKEAKTMSSQPTPTAAQLAPARVQLCITTAVYNNDLKVWGFTGLPVDFLRERRKTLSAILFHLSTLVHVPEHLVVNNPPLLDTNIRHNTIFTRKTKLLK</sequence>
<evidence type="ECO:0000313" key="3">
    <source>
        <dbReference type="Proteomes" id="UP001153292"/>
    </source>
</evidence>
<keyword evidence="3" id="KW-1185">Reference proteome</keyword>
<evidence type="ECO:0008006" key="4">
    <source>
        <dbReference type="Google" id="ProtNLM"/>
    </source>
</evidence>
<reference evidence="2" key="1">
    <citation type="submission" date="2021-12" db="EMBL/GenBank/DDBJ databases">
        <authorList>
            <person name="King R."/>
        </authorList>
    </citation>
    <scope>NUCLEOTIDE SEQUENCE</scope>
</reference>
<evidence type="ECO:0000313" key="2">
    <source>
        <dbReference type="EMBL" id="CAH0407650.1"/>
    </source>
</evidence>
<proteinExistence type="predicted"/>
<name>A0ABN8BCB0_CHISP</name>
<feature type="transmembrane region" description="Helical" evidence="1">
    <location>
        <begin position="137"/>
        <end position="161"/>
    </location>
</feature>
<feature type="transmembrane region" description="Helical" evidence="1">
    <location>
        <begin position="100"/>
        <end position="122"/>
    </location>
</feature>
<evidence type="ECO:0000256" key="1">
    <source>
        <dbReference type="SAM" id="Phobius"/>
    </source>
</evidence>
<keyword evidence="1" id="KW-0472">Membrane</keyword>
<feature type="transmembrane region" description="Helical" evidence="1">
    <location>
        <begin position="12"/>
        <end position="33"/>
    </location>
</feature>